<organism evidence="1 2">
    <name type="scientific">Leptospira hartskeerlii</name>
    <dbReference type="NCBI Taxonomy" id="2023177"/>
    <lineage>
        <taxon>Bacteria</taxon>
        <taxon>Pseudomonadati</taxon>
        <taxon>Spirochaetota</taxon>
        <taxon>Spirochaetia</taxon>
        <taxon>Leptospirales</taxon>
        <taxon>Leptospiraceae</taxon>
        <taxon>Leptospira</taxon>
    </lineage>
</organism>
<dbReference type="OrthoDB" id="334329at2"/>
<dbReference type="GO" id="GO:0016787">
    <property type="term" value="F:hydrolase activity"/>
    <property type="evidence" value="ECO:0007669"/>
    <property type="project" value="UniProtKB-KW"/>
</dbReference>
<keyword evidence="2" id="KW-1185">Reference proteome</keyword>
<reference evidence="1 2" key="1">
    <citation type="submission" date="2017-07" db="EMBL/GenBank/DDBJ databases">
        <title>Leptospira spp. isolated from tropical soils.</title>
        <authorList>
            <person name="Thibeaux R."/>
            <person name="Iraola G."/>
            <person name="Ferres I."/>
            <person name="Bierque E."/>
            <person name="Girault D."/>
            <person name="Soupe-Gilbert M.-E."/>
            <person name="Picardeau M."/>
            <person name="Goarant C."/>
        </authorList>
    </citation>
    <scope>NUCLEOTIDE SEQUENCE [LARGE SCALE GENOMIC DNA]</scope>
    <source>
        <strain evidence="1 2">MCA1-C-A1</strain>
    </source>
</reference>
<dbReference type="SUPFAM" id="SSF53474">
    <property type="entry name" value="alpha/beta-Hydrolases"/>
    <property type="match status" value="1"/>
</dbReference>
<gene>
    <name evidence="1" type="ORF">CH357_02170</name>
</gene>
<dbReference type="AlphaFoldDB" id="A0A2M9XIQ8"/>
<dbReference type="InterPro" id="IPR029058">
    <property type="entry name" value="AB_hydrolase_fold"/>
</dbReference>
<dbReference type="PROSITE" id="PS51257">
    <property type="entry name" value="PROKAR_LIPOPROTEIN"/>
    <property type="match status" value="1"/>
</dbReference>
<sequence length="308" mass="35112">MKFKNKIIFFLFSIFLFFSCTRYAVITEETFKNQTANIASNVYLTNFLKHSSDYPPVLLLDPILVNKKSLYLGDYNGLIGVLSGNGFSVFLLHFEVYPGLDLKEVGEKLIPQAVSQVQGLSNRKDYILGGVSVGGQAILHFIRSKKDPAISKVFFLGTGMDYKYNDSFIDDMKKEKRFGTDLSNSCKNKDSFCSRFISLDEDNPTTLYLYQTLWNYLPSLEENPKVWADFELMDFPTLFVAGKLDNIATSESIHPVYRRKRGFTQFFEAGRDNGGKIDYDHLSLFAHESAPSDIYQKIADWLAKKKGE</sequence>
<proteinExistence type="predicted"/>
<accession>A0A2M9XIQ8</accession>
<protein>
    <submittedName>
        <fullName evidence="1">Alpha/beta hydrolase</fullName>
    </submittedName>
</protein>
<dbReference type="Gene3D" id="3.40.50.1820">
    <property type="entry name" value="alpha/beta hydrolase"/>
    <property type="match status" value="1"/>
</dbReference>
<comment type="caution">
    <text evidence="1">The sequence shown here is derived from an EMBL/GenBank/DDBJ whole genome shotgun (WGS) entry which is preliminary data.</text>
</comment>
<evidence type="ECO:0000313" key="2">
    <source>
        <dbReference type="Proteomes" id="UP000232196"/>
    </source>
</evidence>
<dbReference type="RefSeq" id="WP_100705295.1">
    <property type="nucleotide sequence ID" value="NZ_NPDL01000004.1"/>
</dbReference>
<evidence type="ECO:0000313" key="1">
    <source>
        <dbReference type="EMBL" id="PJZ27565.1"/>
    </source>
</evidence>
<dbReference type="Proteomes" id="UP000232196">
    <property type="component" value="Unassembled WGS sequence"/>
</dbReference>
<dbReference type="EMBL" id="NPDN01000001">
    <property type="protein sequence ID" value="PJZ27565.1"/>
    <property type="molecule type" value="Genomic_DNA"/>
</dbReference>
<name>A0A2M9XIQ8_9LEPT</name>
<keyword evidence="1" id="KW-0378">Hydrolase</keyword>